<comment type="caution">
    <text evidence="1">The sequence shown here is derived from an EMBL/GenBank/DDBJ whole genome shotgun (WGS) entry which is preliminary data.</text>
</comment>
<dbReference type="InterPro" id="IPR012340">
    <property type="entry name" value="NA-bd_OB-fold"/>
</dbReference>
<dbReference type="CDD" id="cd04488">
    <property type="entry name" value="RecG_wedge_OBF"/>
    <property type="match status" value="1"/>
</dbReference>
<keyword evidence="2" id="KW-1185">Reference proteome</keyword>
<dbReference type="Proteomes" id="UP001172738">
    <property type="component" value="Unassembled WGS sequence"/>
</dbReference>
<evidence type="ECO:0000313" key="2">
    <source>
        <dbReference type="Proteomes" id="UP001172738"/>
    </source>
</evidence>
<dbReference type="RefSeq" id="WP_301127524.1">
    <property type="nucleotide sequence ID" value="NZ_JAUHPV010000003.1"/>
</dbReference>
<sequence length="95" mass="10433">MTGAMLKEHATPVRDLEPRKVARVTGRIIAVQVEPADAAPTVIVRIGDGTGFVHAVFMGRRQIPGVEPGRVLDIEGRVCETTAEPRIYNPRYELL</sequence>
<reference evidence="1" key="1">
    <citation type="submission" date="2023-06" db="EMBL/GenBank/DDBJ databases">
        <title>SYSU T00b26.</title>
        <authorList>
            <person name="Gao L."/>
            <person name="Fang B.-Z."/>
            <person name="Li W.-J."/>
        </authorList>
    </citation>
    <scope>NUCLEOTIDE SEQUENCE</scope>
    <source>
        <strain evidence="1">SYSU T00b26</strain>
    </source>
</reference>
<name>A0ABT8G0Q5_9MICO</name>
<proteinExistence type="predicted"/>
<gene>
    <name evidence="1" type="ORF">QQX04_06905</name>
</gene>
<evidence type="ECO:0000313" key="1">
    <source>
        <dbReference type="EMBL" id="MDN4472721.1"/>
    </source>
</evidence>
<dbReference type="EMBL" id="JAUHPV010000003">
    <property type="protein sequence ID" value="MDN4472721.1"/>
    <property type="molecule type" value="Genomic_DNA"/>
</dbReference>
<accession>A0ABT8G0Q5</accession>
<protein>
    <submittedName>
        <fullName evidence="1">OB-fold nucleic acid binding domain-containing protein</fullName>
    </submittedName>
</protein>
<organism evidence="1 2">
    <name type="scientific">Demequina zhanjiangensis</name>
    <dbReference type="NCBI Taxonomy" id="3051659"/>
    <lineage>
        <taxon>Bacteria</taxon>
        <taxon>Bacillati</taxon>
        <taxon>Actinomycetota</taxon>
        <taxon>Actinomycetes</taxon>
        <taxon>Micrococcales</taxon>
        <taxon>Demequinaceae</taxon>
        <taxon>Demequina</taxon>
    </lineage>
</organism>
<dbReference type="Gene3D" id="2.40.50.140">
    <property type="entry name" value="Nucleic acid-binding proteins"/>
    <property type="match status" value="1"/>
</dbReference>